<comment type="caution">
    <text evidence="1">The sequence shown here is derived from an EMBL/GenBank/DDBJ whole genome shotgun (WGS) entry which is preliminary data.</text>
</comment>
<proteinExistence type="predicted"/>
<name>A0A7Y4L922_9BURK</name>
<keyword evidence="2" id="KW-1185">Reference proteome</keyword>
<dbReference type="CDD" id="cd00565">
    <property type="entry name" value="Ubl_ThiS"/>
    <property type="match status" value="1"/>
</dbReference>
<dbReference type="Pfam" id="PF02597">
    <property type="entry name" value="ThiS"/>
    <property type="match status" value="1"/>
</dbReference>
<organism evidence="1 2">
    <name type="scientific">Pelistega europaea</name>
    <dbReference type="NCBI Taxonomy" id="106147"/>
    <lineage>
        <taxon>Bacteria</taxon>
        <taxon>Pseudomonadati</taxon>
        <taxon>Pseudomonadota</taxon>
        <taxon>Betaproteobacteria</taxon>
        <taxon>Burkholderiales</taxon>
        <taxon>Alcaligenaceae</taxon>
        <taxon>Pelistega</taxon>
    </lineage>
</organism>
<reference evidence="1 2" key="1">
    <citation type="submission" date="2020-05" db="EMBL/GenBank/DDBJ databases">
        <authorList>
            <person name="Niu N."/>
        </authorList>
    </citation>
    <scope>NUCLEOTIDE SEQUENCE [LARGE SCALE GENOMIC DNA]</scope>
    <source>
        <strain evidence="1 2">LMG10982</strain>
    </source>
</reference>
<dbReference type="InterPro" id="IPR016155">
    <property type="entry name" value="Mopterin_synth/thiamin_S_b"/>
</dbReference>
<evidence type="ECO:0000313" key="2">
    <source>
        <dbReference type="Proteomes" id="UP000541421"/>
    </source>
</evidence>
<dbReference type="InterPro" id="IPR010035">
    <property type="entry name" value="Thi_S"/>
</dbReference>
<dbReference type="InterPro" id="IPR012675">
    <property type="entry name" value="Beta-grasp_dom_sf"/>
</dbReference>
<dbReference type="InterPro" id="IPR003749">
    <property type="entry name" value="ThiS/MoaD-like"/>
</dbReference>
<dbReference type="Proteomes" id="UP000541421">
    <property type="component" value="Unassembled WGS sequence"/>
</dbReference>
<dbReference type="Gene3D" id="3.10.20.30">
    <property type="match status" value="1"/>
</dbReference>
<sequence>MSAITVYVNGEAKQIASHTNLADLVKVIQQEMQMEDDPKSIATAVNEIFVPRASRANCELKHGDQIMTFTPITGG</sequence>
<dbReference type="SUPFAM" id="SSF54285">
    <property type="entry name" value="MoaD/ThiS"/>
    <property type="match status" value="1"/>
</dbReference>
<accession>A0A7Y4L922</accession>
<gene>
    <name evidence="1" type="primary">thiS</name>
    <name evidence="1" type="ORF">HKX40_03420</name>
</gene>
<dbReference type="EMBL" id="JABGBO010000003">
    <property type="protein sequence ID" value="NOL49195.1"/>
    <property type="molecule type" value="Genomic_DNA"/>
</dbReference>
<protein>
    <submittedName>
        <fullName evidence="1">Sulfur carrier protein ThiS</fullName>
    </submittedName>
</protein>
<evidence type="ECO:0000313" key="1">
    <source>
        <dbReference type="EMBL" id="NOL49195.1"/>
    </source>
</evidence>
<dbReference type="NCBIfam" id="TIGR01683">
    <property type="entry name" value="thiS"/>
    <property type="match status" value="1"/>
</dbReference>
<dbReference type="AlphaFoldDB" id="A0A7Y4L922"/>
<dbReference type="RefSeq" id="WP_171588169.1">
    <property type="nucleotide sequence ID" value="NZ_JABGBO010000003.1"/>
</dbReference>